<gene>
    <name evidence="3" type="ORF">KIN20_035222</name>
</gene>
<protein>
    <recommendedName>
        <fullName evidence="2">Partial AB-hydrolase lipase domain-containing protein</fullName>
    </recommendedName>
</protein>
<evidence type="ECO:0000259" key="2">
    <source>
        <dbReference type="Pfam" id="PF04083"/>
    </source>
</evidence>
<comment type="caution">
    <text evidence="3">The sequence shown here is derived from an EMBL/GenBank/DDBJ whole genome shotgun (WGS) entry which is preliminary data.</text>
</comment>
<accession>A0AAD5RBF6</accession>
<organism evidence="3 4">
    <name type="scientific">Parelaphostrongylus tenuis</name>
    <name type="common">Meningeal worm</name>
    <dbReference type="NCBI Taxonomy" id="148309"/>
    <lineage>
        <taxon>Eukaryota</taxon>
        <taxon>Metazoa</taxon>
        <taxon>Ecdysozoa</taxon>
        <taxon>Nematoda</taxon>
        <taxon>Chromadorea</taxon>
        <taxon>Rhabditida</taxon>
        <taxon>Rhabditina</taxon>
        <taxon>Rhabditomorpha</taxon>
        <taxon>Strongyloidea</taxon>
        <taxon>Metastrongylidae</taxon>
        <taxon>Parelaphostrongylus</taxon>
    </lineage>
</organism>
<name>A0AAD5RBF6_PARTN</name>
<dbReference type="InterPro" id="IPR006693">
    <property type="entry name" value="AB_hydrolase_lipase"/>
</dbReference>
<feature type="signal peptide" evidence="1">
    <location>
        <begin position="1"/>
        <end position="26"/>
    </location>
</feature>
<reference evidence="3" key="1">
    <citation type="submission" date="2021-06" db="EMBL/GenBank/DDBJ databases">
        <title>Parelaphostrongylus tenuis whole genome reference sequence.</title>
        <authorList>
            <person name="Garwood T.J."/>
            <person name="Larsen P.A."/>
            <person name="Fountain-Jones N.M."/>
            <person name="Garbe J.R."/>
            <person name="Macchietto M.G."/>
            <person name="Kania S.A."/>
            <person name="Gerhold R.W."/>
            <person name="Richards J.E."/>
            <person name="Wolf T.M."/>
        </authorList>
    </citation>
    <scope>NUCLEOTIDE SEQUENCE</scope>
    <source>
        <strain evidence="3">MNPRO001-30</strain>
        <tissue evidence="3">Meninges</tissue>
    </source>
</reference>
<evidence type="ECO:0000256" key="1">
    <source>
        <dbReference type="SAM" id="SignalP"/>
    </source>
</evidence>
<dbReference type="Pfam" id="PF04083">
    <property type="entry name" value="Abhydro_lipase"/>
    <property type="match status" value="1"/>
</dbReference>
<keyword evidence="1" id="KW-0732">Signal</keyword>
<keyword evidence="4" id="KW-1185">Reference proteome</keyword>
<dbReference type="GO" id="GO:0006629">
    <property type="term" value="P:lipid metabolic process"/>
    <property type="evidence" value="ECO:0007669"/>
    <property type="project" value="InterPro"/>
</dbReference>
<dbReference type="PANTHER" id="PTHR11005">
    <property type="entry name" value="LYSOSOMAL ACID LIPASE-RELATED"/>
    <property type="match status" value="1"/>
</dbReference>
<proteinExistence type="predicted"/>
<feature type="chain" id="PRO_5041974491" description="Partial AB-hydrolase lipase domain-containing protein" evidence="1">
    <location>
        <begin position="27"/>
        <end position="123"/>
    </location>
</feature>
<sequence length="123" mass="14414">MRHRSSCWILVMPIISLLLITNPTLSIDPECYMTVPEVARYFGYPSEVHLVRTEDDYILEIHRIPHGRLQEGVASEKRPLVFLQHGILSDGFDWTPNLPNQSADPLQRYRVYFLQDRAFPLKY</sequence>
<dbReference type="Gene3D" id="3.40.50.1820">
    <property type="entry name" value="alpha/beta hydrolase"/>
    <property type="match status" value="1"/>
</dbReference>
<dbReference type="InterPro" id="IPR029058">
    <property type="entry name" value="AB_hydrolase_fold"/>
</dbReference>
<evidence type="ECO:0000313" key="4">
    <source>
        <dbReference type="Proteomes" id="UP001196413"/>
    </source>
</evidence>
<dbReference type="SUPFAM" id="SSF53474">
    <property type="entry name" value="alpha/beta-Hydrolases"/>
    <property type="match status" value="1"/>
</dbReference>
<dbReference type="EMBL" id="JAHQIW010007201">
    <property type="protein sequence ID" value="KAJ1372911.1"/>
    <property type="molecule type" value="Genomic_DNA"/>
</dbReference>
<evidence type="ECO:0000313" key="3">
    <source>
        <dbReference type="EMBL" id="KAJ1372911.1"/>
    </source>
</evidence>
<dbReference type="AlphaFoldDB" id="A0AAD5RBF6"/>
<feature type="domain" description="Partial AB-hydrolase lipase" evidence="2">
    <location>
        <begin position="35"/>
        <end position="97"/>
    </location>
</feature>
<dbReference type="Proteomes" id="UP001196413">
    <property type="component" value="Unassembled WGS sequence"/>
</dbReference>